<feature type="transmembrane region" description="Helical" evidence="1">
    <location>
        <begin position="118"/>
        <end position="137"/>
    </location>
</feature>
<evidence type="ECO:0000256" key="1">
    <source>
        <dbReference type="SAM" id="Phobius"/>
    </source>
</evidence>
<feature type="transmembrane region" description="Helical" evidence="1">
    <location>
        <begin position="12"/>
        <end position="32"/>
    </location>
</feature>
<feature type="transmembrane region" description="Helical" evidence="1">
    <location>
        <begin position="39"/>
        <end position="72"/>
    </location>
</feature>
<dbReference type="EMBL" id="JBBDGM010000001">
    <property type="protein sequence ID" value="MEJ1086833.1"/>
    <property type="molecule type" value="Genomic_DNA"/>
</dbReference>
<accession>A0ABU8L693</accession>
<dbReference type="RefSeq" id="WP_337330515.1">
    <property type="nucleotide sequence ID" value="NZ_JBBDGM010000001.1"/>
</dbReference>
<keyword evidence="1" id="KW-0812">Transmembrane</keyword>
<evidence type="ECO:0000313" key="2">
    <source>
        <dbReference type="EMBL" id="MEJ1086833.1"/>
    </source>
</evidence>
<keyword evidence="3" id="KW-1185">Reference proteome</keyword>
<keyword evidence="1" id="KW-0472">Membrane</keyword>
<sequence>MKRTDRVEIGAGVPGLALLALAVLIAVGAGMLLDPPIGWLIVIAVAAVLGAALPHLGGLWVAAGAIVVVLAIEPAHPWRTAVAIAAVHLLHVLASLLMVIPPRARVALRALRPTGIRFIVFQAAGQLAALAVAGIAGAGQLPFAMIAGATAVLAIAGVGVGMLRIRRQRYFSPPDAKR</sequence>
<gene>
    <name evidence="2" type="ORF">WDU99_00700</name>
</gene>
<reference evidence="2 3" key="1">
    <citation type="submission" date="2024-02" db="EMBL/GenBank/DDBJ databases">
        <authorList>
            <person name="Saticioglu I.B."/>
        </authorList>
    </citation>
    <scope>NUCLEOTIDE SEQUENCE [LARGE SCALE GENOMIC DNA]</scope>
    <source>
        <strain evidence="2 3">Mu-80</strain>
    </source>
</reference>
<feature type="transmembrane region" description="Helical" evidence="1">
    <location>
        <begin position="143"/>
        <end position="163"/>
    </location>
</feature>
<proteinExistence type="predicted"/>
<evidence type="ECO:0000313" key="3">
    <source>
        <dbReference type="Proteomes" id="UP001371224"/>
    </source>
</evidence>
<comment type="caution">
    <text evidence="2">The sequence shown here is derived from an EMBL/GenBank/DDBJ whole genome shotgun (WGS) entry which is preliminary data.</text>
</comment>
<name>A0ABU8L693_9MICO</name>
<feature type="transmembrane region" description="Helical" evidence="1">
    <location>
        <begin position="78"/>
        <end position="97"/>
    </location>
</feature>
<dbReference type="Proteomes" id="UP001371224">
    <property type="component" value="Unassembled WGS sequence"/>
</dbReference>
<organism evidence="2 3">
    <name type="scientific">Microbacterium bandirmense</name>
    <dbReference type="NCBI Taxonomy" id="3122050"/>
    <lineage>
        <taxon>Bacteria</taxon>
        <taxon>Bacillati</taxon>
        <taxon>Actinomycetota</taxon>
        <taxon>Actinomycetes</taxon>
        <taxon>Micrococcales</taxon>
        <taxon>Microbacteriaceae</taxon>
        <taxon>Microbacterium</taxon>
    </lineage>
</organism>
<protein>
    <submittedName>
        <fullName evidence="2">Uncharacterized protein</fullName>
    </submittedName>
</protein>
<keyword evidence="1" id="KW-1133">Transmembrane helix</keyword>